<evidence type="ECO:0000256" key="3">
    <source>
        <dbReference type="ARBA" id="ARBA00005201"/>
    </source>
</evidence>
<dbReference type="Gene3D" id="2.40.30.30">
    <property type="entry name" value="Riboflavin kinase-like"/>
    <property type="match status" value="1"/>
</dbReference>
<keyword evidence="9 15" id="KW-0418">Kinase</keyword>
<evidence type="ECO:0000259" key="16">
    <source>
        <dbReference type="SMART" id="SM00904"/>
    </source>
</evidence>
<gene>
    <name evidence="17" type="ORF">AUP44_25070</name>
</gene>
<dbReference type="GO" id="GO:0005524">
    <property type="term" value="F:ATP binding"/>
    <property type="evidence" value="ECO:0007669"/>
    <property type="project" value="UniProtKB-UniRule"/>
</dbReference>
<comment type="catalytic activity">
    <reaction evidence="14 15">
        <text>FMN + ATP + H(+) = FAD + diphosphate</text>
        <dbReference type="Rhea" id="RHEA:17237"/>
        <dbReference type="ChEBI" id="CHEBI:15378"/>
        <dbReference type="ChEBI" id="CHEBI:30616"/>
        <dbReference type="ChEBI" id="CHEBI:33019"/>
        <dbReference type="ChEBI" id="CHEBI:57692"/>
        <dbReference type="ChEBI" id="CHEBI:58210"/>
        <dbReference type="EC" id="2.7.7.2"/>
    </reaction>
</comment>
<comment type="similarity">
    <text evidence="15">Belongs to the ribF family.</text>
</comment>
<dbReference type="InterPro" id="IPR002606">
    <property type="entry name" value="Riboflavin_kinase_bac"/>
</dbReference>
<evidence type="ECO:0000256" key="11">
    <source>
        <dbReference type="ARBA" id="ARBA00022840"/>
    </source>
</evidence>
<keyword evidence="11 15" id="KW-0067">ATP-binding</keyword>
<dbReference type="GO" id="GO:0009231">
    <property type="term" value="P:riboflavin biosynthetic process"/>
    <property type="evidence" value="ECO:0007669"/>
    <property type="project" value="InterPro"/>
</dbReference>
<dbReference type="InterPro" id="IPR023465">
    <property type="entry name" value="Riboflavin_kinase_dom_sf"/>
</dbReference>
<dbReference type="UniPathway" id="UPA00277">
    <property type="reaction ID" value="UER00407"/>
</dbReference>
<comment type="caution">
    <text evidence="17">The sequence shown here is derived from an EMBL/GenBank/DDBJ whole genome shotgun (WGS) entry which is preliminary data.</text>
</comment>
<feature type="domain" description="Riboflavin kinase" evidence="16">
    <location>
        <begin position="183"/>
        <end position="317"/>
    </location>
</feature>
<evidence type="ECO:0000256" key="10">
    <source>
        <dbReference type="ARBA" id="ARBA00022827"/>
    </source>
</evidence>
<dbReference type="NCBIfam" id="TIGR00083">
    <property type="entry name" value="ribF"/>
    <property type="match status" value="1"/>
</dbReference>
<dbReference type="NCBIfam" id="NF004159">
    <property type="entry name" value="PRK05627.1-2"/>
    <property type="match status" value="1"/>
</dbReference>
<keyword evidence="6 15" id="KW-0808">Transferase</keyword>
<dbReference type="OrthoDB" id="9803667at2"/>
<dbReference type="RefSeq" id="WP_062762981.1">
    <property type="nucleotide sequence ID" value="NZ_CP121027.1"/>
</dbReference>
<dbReference type="NCBIfam" id="NF004160">
    <property type="entry name" value="PRK05627.1-3"/>
    <property type="match status" value="1"/>
</dbReference>
<name>A0A162LDR9_9PROT</name>
<dbReference type="Proteomes" id="UP000075787">
    <property type="component" value="Unassembled WGS sequence"/>
</dbReference>
<keyword evidence="10 15" id="KW-0274">FAD</keyword>
<keyword evidence="8 15" id="KW-0547">Nucleotide-binding</keyword>
<dbReference type="FunFam" id="3.40.50.620:FF:000021">
    <property type="entry name" value="Riboflavin biosynthesis protein"/>
    <property type="match status" value="1"/>
</dbReference>
<keyword evidence="12" id="KW-0511">Multifunctional enzyme</keyword>
<protein>
    <recommendedName>
        <fullName evidence="15">Riboflavin biosynthesis protein</fullName>
    </recommendedName>
    <domain>
        <recommendedName>
            <fullName evidence="15">Riboflavin kinase</fullName>
            <ecNumber evidence="15">2.7.1.26</ecNumber>
        </recommendedName>
        <alternativeName>
            <fullName evidence="15">Flavokinase</fullName>
        </alternativeName>
    </domain>
    <domain>
        <recommendedName>
            <fullName evidence="15">FMN adenylyltransferase</fullName>
            <ecNumber evidence="15">2.7.7.2</ecNumber>
        </recommendedName>
        <alternativeName>
            <fullName evidence="15">FAD pyrophosphorylase</fullName>
        </alternativeName>
        <alternativeName>
            <fullName evidence="15">FAD synthase</fullName>
        </alternativeName>
    </domain>
</protein>
<dbReference type="EC" id="2.7.7.2" evidence="15"/>
<dbReference type="EC" id="2.7.1.26" evidence="15"/>
<dbReference type="GO" id="GO:0006747">
    <property type="term" value="P:FAD biosynthetic process"/>
    <property type="evidence" value="ECO:0007669"/>
    <property type="project" value="UniProtKB-UniRule"/>
</dbReference>
<comment type="pathway">
    <text evidence="2 15">Cofactor biosynthesis; FAD biosynthesis; FAD from FMN: step 1/1.</text>
</comment>
<evidence type="ECO:0000256" key="5">
    <source>
        <dbReference type="ARBA" id="ARBA00022643"/>
    </source>
</evidence>
<dbReference type="InterPro" id="IPR015864">
    <property type="entry name" value="FAD_synthase"/>
</dbReference>
<keyword evidence="5 15" id="KW-0288">FMN</keyword>
<dbReference type="PANTHER" id="PTHR22749">
    <property type="entry name" value="RIBOFLAVIN KINASE/FMN ADENYLYLTRANSFERASE"/>
    <property type="match status" value="1"/>
</dbReference>
<evidence type="ECO:0000256" key="13">
    <source>
        <dbReference type="ARBA" id="ARBA00047880"/>
    </source>
</evidence>
<dbReference type="SUPFAM" id="SSF82114">
    <property type="entry name" value="Riboflavin kinase-like"/>
    <property type="match status" value="1"/>
</dbReference>
<dbReference type="GO" id="GO:0009398">
    <property type="term" value="P:FMN biosynthetic process"/>
    <property type="evidence" value="ECO:0007669"/>
    <property type="project" value="UniProtKB-UniRule"/>
</dbReference>
<dbReference type="CDD" id="cd02064">
    <property type="entry name" value="FAD_synthetase_N"/>
    <property type="match status" value="1"/>
</dbReference>
<accession>A0A162LDR9</accession>
<dbReference type="SUPFAM" id="SSF52374">
    <property type="entry name" value="Nucleotidylyl transferase"/>
    <property type="match status" value="1"/>
</dbReference>
<dbReference type="Gene3D" id="3.40.50.620">
    <property type="entry name" value="HUPs"/>
    <property type="match status" value="1"/>
</dbReference>
<dbReference type="SMART" id="SM00904">
    <property type="entry name" value="Flavokinase"/>
    <property type="match status" value="1"/>
</dbReference>
<dbReference type="EMBL" id="LPZR01000087">
    <property type="protein sequence ID" value="KYO54498.1"/>
    <property type="molecule type" value="Genomic_DNA"/>
</dbReference>
<dbReference type="GO" id="GO:0003919">
    <property type="term" value="F:FMN adenylyltransferase activity"/>
    <property type="evidence" value="ECO:0007669"/>
    <property type="project" value="UniProtKB-UniRule"/>
</dbReference>
<dbReference type="InterPro" id="IPR023468">
    <property type="entry name" value="Riboflavin_kinase"/>
</dbReference>
<dbReference type="UniPathway" id="UPA00276">
    <property type="reaction ID" value="UER00406"/>
</dbReference>
<dbReference type="PIRSF" id="PIRSF004491">
    <property type="entry name" value="FAD_Synth"/>
    <property type="match status" value="1"/>
</dbReference>
<reference evidence="17 18" key="1">
    <citation type="submission" date="2015-12" db="EMBL/GenBank/DDBJ databases">
        <title>Genome sequence of Tistrella mobilis MCCC 1A02139.</title>
        <authorList>
            <person name="Lu L."/>
            <person name="Lai Q."/>
            <person name="Shao Z."/>
            <person name="Qian P."/>
        </authorList>
    </citation>
    <scope>NUCLEOTIDE SEQUENCE [LARGE SCALE GENOMIC DNA]</scope>
    <source>
        <strain evidence="17 18">MCCC 1A02139</strain>
    </source>
</reference>
<evidence type="ECO:0000313" key="18">
    <source>
        <dbReference type="Proteomes" id="UP000075787"/>
    </source>
</evidence>
<dbReference type="Pfam" id="PF06574">
    <property type="entry name" value="FAD_syn"/>
    <property type="match status" value="1"/>
</dbReference>
<evidence type="ECO:0000256" key="15">
    <source>
        <dbReference type="PIRNR" id="PIRNR004491"/>
    </source>
</evidence>
<dbReference type="GeneID" id="97243698"/>
<organism evidence="17 18">
    <name type="scientific">Tistrella mobilis</name>
    <dbReference type="NCBI Taxonomy" id="171437"/>
    <lineage>
        <taxon>Bacteria</taxon>
        <taxon>Pseudomonadati</taxon>
        <taxon>Pseudomonadota</taxon>
        <taxon>Alphaproteobacteria</taxon>
        <taxon>Geminicoccales</taxon>
        <taxon>Geminicoccaceae</taxon>
        <taxon>Tistrella</taxon>
    </lineage>
</organism>
<dbReference type="InterPro" id="IPR015865">
    <property type="entry name" value="Riboflavin_kinase_bac/euk"/>
</dbReference>
<evidence type="ECO:0000256" key="2">
    <source>
        <dbReference type="ARBA" id="ARBA00004726"/>
    </source>
</evidence>
<comment type="function">
    <text evidence="1">Catalyzes the phosphorylation of riboflavin to FMN followed by the adenylation of FMN to FAD.</text>
</comment>
<dbReference type="InterPro" id="IPR014729">
    <property type="entry name" value="Rossmann-like_a/b/a_fold"/>
</dbReference>
<keyword evidence="4 15" id="KW-0285">Flavoprotein</keyword>
<dbReference type="GO" id="GO:0008531">
    <property type="term" value="F:riboflavin kinase activity"/>
    <property type="evidence" value="ECO:0007669"/>
    <property type="project" value="UniProtKB-UniRule"/>
</dbReference>
<evidence type="ECO:0000256" key="14">
    <source>
        <dbReference type="ARBA" id="ARBA00049494"/>
    </source>
</evidence>
<evidence type="ECO:0000256" key="4">
    <source>
        <dbReference type="ARBA" id="ARBA00022630"/>
    </source>
</evidence>
<comment type="pathway">
    <text evidence="3 15">Cofactor biosynthesis; FMN biosynthesis; FMN from riboflavin (ATP route): step 1/1.</text>
</comment>
<proteinExistence type="inferred from homology"/>
<sequence>MRLYRRFEGLGPEARGLAVALGNFDGVHRGHQAVIGAAESAARRLNTRPAVLTFEPHPRSVLQPDRAPGRLQTPADKLRVLDDAGIAAVFMLRFDRLLAAMPAEDFVERVLWRGLRVAHLSIGHDFVFGKGRGGNAKMLEAAAQAHGFSLSVVEPRADGDTIFSSTAIRAAITGGDMVRAARLLGRPWSVSGRVRGGDRRGRTIGFPTANVAIGRYVEPATGVYAIRVNVAPGRGPGGEVLPGGHFGGVANFGRRPTFDKRDLLLEAHLFDFAGDLYGRRVEIAFIERIRPERRFDGIEALKAQIAADAEQARSLLARAADRRYP</sequence>
<evidence type="ECO:0000256" key="9">
    <source>
        <dbReference type="ARBA" id="ARBA00022777"/>
    </source>
</evidence>
<evidence type="ECO:0000256" key="8">
    <source>
        <dbReference type="ARBA" id="ARBA00022741"/>
    </source>
</evidence>
<evidence type="ECO:0000256" key="7">
    <source>
        <dbReference type="ARBA" id="ARBA00022695"/>
    </source>
</evidence>
<comment type="catalytic activity">
    <reaction evidence="13 15">
        <text>riboflavin + ATP = FMN + ADP + H(+)</text>
        <dbReference type="Rhea" id="RHEA:14357"/>
        <dbReference type="ChEBI" id="CHEBI:15378"/>
        <dbReference type="ChEBI" id="CHEBI:30616"/>
        <dbReference type="ChEBI" id="CHEBI:57986"/>
        <dbReference type="ChEBI" id="CHEBI:58210"/>
        <dbReference type="ChEBI" id="CHEBI:456216"/>
        <dbReference type="EC" id="2.7.1.26"/>
    </reaction>
</comment>
<evidence type="ECO:0000256" key="1">
    <source>
        <dbReference type="ARBA" id="ARBA00002121"/>
    </source>
</evidence>
<evidence type="ECO:0000256" key="6">
    <source>
        <dbReference type="ARBA" id="ARBA00022679"/>
    </source>
</evidence>
<evidence type="ECO:0000313" key="17">
    <source>
        <dbReference type="EMBL" id="KYO54498.1"/>
    </source>
</evidence>
<evidence type="ECO:0000256" key="12">
    <source>
        <dbReference type="ARBA" id="ARBA00023268"/>
    </source>
</evidence>
<keyword evidence="7 15" id="KW-0548">Nucleotidyltransferase</keyword>
<dbReference type="PANTHER" id="PTHR22749:SF6">
    <property type="entry name" value="RIBOFLAVIN KINASE"/>
    <property type="match status" value="1"/>
</dbReference>
<dbReference type="AlphaFoldDB" id="A0A162LDR9"/>
<dbReference type="Pfam" id="PF01687">
    <property type="entry name" value="Flavokinase"/>
    <property type="match status" value="1"/>
</dbReference>